<evidence type="ECO:0000313" key="1">
    <source>
        <dbReference type="EMBL" id="GJD89307.1"/>
    </source>
</evidence>
<reference evidence="1" key="2">
    <citation type="submission" date="2021-08" db="EMBL/GenBank/DDBJ databases">
        <authorList>
            <person name="Tani A."/>
            <person name="Ola A."/>
            <person name="Ogura Y."/>
            <person name="Katsura K."/>
            <person name="Hayashi T."/>
        </authorList>
    </citation>
    <scope>NUCLEOTIDE SEQUENCE</scope>
    <source>
        <strain evidence="1">DSM 16372</strain>
    </source>
</reference>
<organism evidence="1 2">
    <name type="scientific">Methylobacterium hispanicum</name>
    <dbReference type="NCBI Taxonomy" id="270350"/>
    <lineage>
        <taxon>Bacteria</taxon>
        <taxon>Pseudomonadati</taxon>
        <taxon>Pseudomonadota</taxon>
        <taxon>Alphaproteobacteria</taxon>
        <taxon>Hyphomicrobiales</taxon>
        <taxon>Methylobacteriaceae</taxon>
        <taxon>Methylobacterium</taxon>
    </lineage>
</organism>
<accession>A0AAV4ZM97</accession>
<comment type="caution">
    <text evidence="1">The sequence shown here is derived from an EMBL/GenBank/DDBJ whole genome shotgun (WGS) entry which is preliminary data.</text>
</comment>
<evidence type="ECO:0000313" key="2">
    <source>
        <dbReference type="Proteomes" id="UP001055247"/>
    </source>
</evidence>
<dbReference type="EMBL" id="BPQO01000011">
    <property type="protein sequence ID" value="GJD89307.1"/>
    <property type="molecule type" value="Genomic_DNA"/>
</dbReference>
<keyword evidence="2" id="KW-1185">Reference proteome</keyword>
<dbReference type="AlphaFoldDB" id="A0AAV4ZM97"/>
<proteinExistence type="predicted"/>
<sequence length="90" mass="10104">MRETEIPPDSVTCTRCGWVSYAVSRAEAEQRIARHNAMRLEHPDNLRFWPNPTSLERYRCLGCGGWGPYRSARTGDCPSGATINPVLVDP</sequence>
<gene>
    <name evidence="1" type="ORF">BHAOGJBA_2833</name>
</gene>
<name>A0AAV4ZM97_9HYPH</name>
<protein>
    <submittedName>
        <fullName evidence="1">Uncharacterized protein</fullName>
    </submittedName>
</protein>
<dbReference type="Proteomes" id="UP001055247">
    <property type="component" value="Unassembled WGS sequence"/>
</dbReference>
<reference evidence="1" key="1">
    <citation type="journal article" date="2016" name="Front. Microbiol.">
        <title>Genome Sequence of the Piezophilic, Mesophilic Sulfate-Reducing Bacterium Desulfovibrio indicus J2T.</title>
        <authorList>
            <person name="Cao J."/>
            <person name="Maignien L."/>
            <person name="Shao Z."/>
            <person name="Alain K."/>
            <person name="Jebbar M."/>
        </authorList>
    </citation>
    <scope>NUCLEOTIDE SEQUENCE</scope>
    <source>
        <strain evidence="1">DSM 16372</strain>
    </source>
</reference>